<organism evidence="2 3">
    <name type="scientific">Drosophila virilis</name>
    <name type="common">Fruit fly</name>
    <dbReference type="NCBI Taxonomy" id="7244"/>
    <lineage>
        <taxon>Eukaryota</taxon>
        <taxon>Metazoa</taxon>
        <taxon>Ecdysozoa</taxon>
        <taxon>Arthropoda</taxon>
        <taxon>Hexapoda</taxon>
        <taxon>Insecta</taxon>
        <taxon>Pterygota</taxon>
        <taxon>Neoptera</taxon>
        <taxon>Endopterygota</taxon>
        <taxon>Diptera</taxon>
        <taxon>Brachycera</taxon>
        <taxon>Muscomorpha</taxon>
        <taxon>Ephydroidea</taxon>
        <taxon>Drosophilidae</taxon>
        <taxon>Drosophila</taxon>
    </lineage>
</organism>
<proteinExistence type="predicted"/>
<feature type="region of interest" description="Disordered" evidence="1">
    <location>
        <begin position="76"/>
        <end position="99"/>
    </location>
</feature>
<name>A0A0Q9WPM3_DROVI</name>
<reference evidence="2 3" key="1">
    <citation type="journal article" date="2007" name="Nature">
        <title>Evolution of genes and genomes on the Drosophila phylogeny.</title>
        <authorList>
            <consortium name="Drosophila 12 Genomes Consortium"/>
            <person name="Clark A.G."/>
            <person name="Eisen M.B."/>
            <person name="Smith D.R."/>
            <person name="Bergman C.M."/>
            <person name="Oliver B."/>
            <person name="Markow T.A."/>
            <person name="Kaufman T.C."/>
            <person name="Kellis M."/>
            <person name="Gelbart W."/>
            <person name="Iyer V.N."/>
            <person name="Pollard D.A."/>
            <person name="Sackton T.B."/>
            <person name="Larracuente A.M."/>
            <person name="Singh N.D."/>
            <person name="Abad J.P."/>
            <person name="Abt D.N."/>
            <person name="Adryan B."/>
            <person name="Aguade M."/>
            <person name="Akashi H."/>
            <person name="Anderson W.W."/>
            <person name="Aquadro C.F."/>
            <person name="Ardell D.H."/>
            <person name="Arguello R."/>
            <person name="Artieri C.G."/>
            <person name="Barbash D.A."/>
            <person name="Barker D."/>
            <person name="Barsanti P."/>
            <person name="Batterham P."/>
            <person name="Batzoglou S."/>
            <person name="Begun D."/>
            <person name="Bhutkar A."/>
            <person name="Blanco E."/>
            <person name="Bosak S.A."/>
            <person name="Bradley R.K."/>
            <person name="Brand A.D."/>
            <person name="Brent M.R."/>
            <person name="Brooks A.N."/>
            <person name="Brown R.H."/>
            <person name="Butlin R.K."/>
            <person name="Caggese C."/>
            <person name="Calvi B.R."/>
            <person name="Bernardo de Carvalho A."/>
            <person name="Caspi A."/>
            <person name="Castrezana S."/>
            <person name="Celniker S.E."/>
            <person name="Chang J.L."/>
            <person name="Chapple C."/>
            <person name="Chatterji S."/>
            <person name="Chinwalla A."/>
            <person name="Civetta A."/>
            <person name="Clifton S.W."/>
            <person name="Comeron J.M."/>
            <person name="Costello J.C."/>
            <person name="Coyne J.A."/>
            <person name="Daub J."/>
            <person name="David R.G."/>
            <person name="Delcher A.L."/>
            <person name="Delehaunty K."/>
            <person name="Do C.B."/>
            <person name="Ebling H."/>
            <person name="Edwards K."/>
            <person name="Eickbush T."/>
            <person name="Evans J.D."/>
            <person name="Filipski A."/>
            <person name="Findeiss S."/>
            <person name="Freyhult E."/>
            <person name="Fulton L."/>
            <person name="Fulton R."/>
            <person name="Garcia A.C."/>
            <person name="Gardiner A."/>
            <person name="Garfield D.A."/>
            <person name="Garvin B.E."/>
            <person name="Gibson G."/>
            <person name="Gilbert D."/>
            <person name="Gnerre S."/>
            <person name="Godfrey J."/>
            <person name="Good R."/>
            <person name="Gotea V."/>
            <person name="Gravely B."/>
            <person name="Greenberg A.J."/>
            <person name="Griffiths-Jones S."/>
            <person name="Gross S."/>
            <person name="Guigo R."/>
            <person name="Gustafson E.A."/>
            <person name="Haerty W."/>
            <person name="Hahn M.W."/>
            <person name="Halligan D.L."/>
            <person name="Halpern A.L."/>
            <person name="Halter G.M."/>
            <person name="Han M.V."/>
            <person name="Heger A."/>
            <person name="Hillier L."/>
            <person name="Hinrichs A.S."/>
            <person name="Holmes I."/>
            <person name="Hoskins R.A."/>
            <person name="Hubisz M.J."/>
            <person name="Hultmark D."/>
            <person name="Huntley M.A."/>
            <person name="Jaffe D.B."/>
            <person name="Jagadeeshan S."/>
            <person name="Jeck W.R."/>
            <person name="Johnson J."/>
            <person name="Jones C.D."/>
            <person name="Jordan W.C."/>
            <person name="Karpen G.H."/>
            <person name="Kataoka E."/>
            <person name="Keightley P.D."/>
            <person name="Kheradpour P."/>
            <person name="Kirkness E.F."/>
            <person name="Koerich L.B."/>
            <person name="Kristiansen K."/>
            <person name="Kudrna D."/>
            <person name="Kulathinal R.J."/>
            <person name="Kumar S."/>
            <person name="Kwok R."/>
            <person name="Lander E."/>
            <person name="Langley C.H."/>
            <person name="Lapoint R."/>
            <person name="Lazzaro B.P."/>
            <person name="Lee S.J."/>
            <person name="Levesque L."/>
            <person name="Li R."/>
            <person name="Lin C.F."/>
            <person name="Lin M.F."/>
            <person name="Lindblad-Toh K."/>
            <person name="Llopart A."/>
            <person name="Long M."/>
            <person name="Low L."/>
            <person name="Lozovsky E."/>
            <person name="Lu J."/>
            <person name="Luo M."/>
            <person name="Machado C.A."/>
            <person name="Makalowski W."/>
            <person name="Marzo M."/>
            <person name="Matsuda M."/>
            <person name="Matzkin L."/>
            <person name="McAllister B."/>
            <person name="McBride C.S."/>
            <person name="McKernan B."/>
            <person name="McKernan K."/>
            <person name="Mendez-Lago M."/>
            <person name="Minx P."/>
            <person name="Mollenhauer M.U."/>
            <person name="Montooth K."/>
            <person name="Mount S.M."/>
            <person name="Mu X."/>
            <person name="Myers E."/>
            <person name="Negre B."/>
            <person name="Newfeld S."/>
            <person name="Nielsen R."/>
            <person name="Noor M.A."/>
            <person name="O'Grady P."/>
            <person name="Pachter L."/>
            <person name="Papaceit M."/>
            <person name="Parisi M.J."/>
            <person name="Parisi M."/>
            <person name="Parts L."/>
            <person name="Pedersen J.S."/>
            <person name="Pesole G."/>
            <person name="Phillippy A.M."/>
            <person name="Ponting C.P."/>
            <person name="Pop M."/>
            <person name="Porcelli D."/>
            <person name="Powell J.R."/>
            <person name="Prohaska S."/>
            <person name="Pruitt K."/>
            <person name="Puig M."/>
            <person name="Quesneville H."/>
            <person name="Ram K.R."/>
            <person name="Rand D."/>
            <person name="Rasmussen M.D."/>
            <person name="Reed L.K."/>
            <person name="Reenan R."/>
            <person name="Reily A."/>
            <person name="Remington K.A."/>
            <person name="Rieger T.T."/>
            <person name="Ritchie M.G."/>
            <person name="Robin C."/>
            <person name="Rogers Y.H."/>
            <person name="Rohde C."/>
            <person name="Rozas J."/>
            <person name="Rubenfield M.J."/>
            <person name="Ruiz A."/>
            <person name="Russo S."/>
            <person name="Salzberg S.L."/>
            <person name="Sanchez-Gracia A."/>
            <person name="Saranga D.J."/>
            <person name="Sato H."/>
            <person name="Schaeffer S.W."/>
            <person name="Schatz M.C."/>
            <person name="Schlenke T."/>
            <person name="Schwartz R."/>
            <person name="Segarra C."/>
            <person name="Singh R.S."/>
            <person name="Sirot L."/>
            <person name="Sirota M."/>
            <person name="Sisneros N.B."/>
            <person name="Smith C.D."/>
            <person name="Smith T.F."/>
            <person name="Spieth J."/>
            <person name="Stage D.E."/>
            <person name="Stark A."/>
            <person name="Stephan W."/>
            <person name="Strausberg R.L."/>
            <person name="Strempel S."/>
            <person name="Sturgill D."/>
            <person name="Sutton G."/>
            <person name="Sutton G.G."/>
            <person name="Tao W."/>
            <person name="Teichmann S."/>
            <person name="Tobari Y.N."/>
            <person name="Tomimura Y."/>
            <person name="Tsolas J.M."/>
            <person name="Valente V.L."/>
            <person name="Venter E."/>
            <person name="Venter J.C."/>
            <person name="Vicario S."/>
            <person name="Vieira F.G."/>
            <person name="Vilella A.J."/>
            <person name="Villasante A."/>
            <person name="Walenz B."/>
            <person name="Wang J."/>
            <person name="Wasserman M."/>
            <person name="Watts T."/>
            <person name="Wilson D."/>
            <person name="Wilson R.K."/>
            <person name="Wing R.A."/>
            <person name="Wolfner M.F."/>
            <person name="Wong A."/>
            <person name="Wong G.K."/>
            <person name="Wu C.I."/>
            <person name="Wu G."/>
            <person name="Yamamoto D."/>
            <person name="Yang H.P."/>
            <person name="Yang S.P."/>
            <person name="Yorke J.A."/>
            <person name="Yoshida K."/>
            <person name="Zdobnov E."/>
            <person name="Zhang P."/>
            <person name="Zhang Y."/>
            <person name="Zimin A.V."/>
            <person name="Baldwin J."/>
            <person name="Abdouelleil A."/>
            <person name="Abdulkadir J."/>
            <person name="Abebe A."/>
            <person name="Abera B."/>
            <person name="Abreu J."/>
            <person name="Acer S.C."/>
            <person name="Aftuck L."/>
            <person name="Alexander A."/>
            <person name="An P."/>
            <person name="Anderson E."/>
            <person name="Anderson S."/>
            <person name="Arachi H."/>
            <person name="Azer M."/>
            <person name="Bachantsang P."/>
            <person name="Barry A."/>
            <person name="Bayul T."/>
            <person name="Berlin A."/>
            <person name="Bessette D."/>
            <person name="Bloom T."/>
            <person name="Blye J."/>
            <person name="Boguslavskiy L."/>
            <person name="Bonnet C."/>
            <person name="Boukhgalter B."/>
            <person name="Bourzgui I."/>
            <person name="Brown A."/>
            <person name="Cahill P."/>
            <person name="Channer S."/>
            <person name="Cheshatsang Y."/>
            <person name="Chuda L."/>
            <person name="Citroen M."/>
            <person name="Collymore A."/>
            <person name="Cooke P."/>
            <person name="Costello M."/>
            <person name="D'Aco K."/>
            <person name="Daza R."/>
            <person name="De Haan G."/>
            <person name="DeGray S."/>
            <person name="DeMaso C."/>
            <person name="Dhargay N."/>
            <person name="Dooley K."/>
            <person name="Dooley E."/>
            <person name="Doricent M."/>
            <person name="Dorje P."/>
            <person name="Dorjee K."/>
            <person name="Dupes A."/>
            <person name="Elong R."/>
            <person name="Falk J."/>
            <person name="Farina A."/>
            <person name="Faro S."/>
            <person name="Ferguson D."/>
            <person name="Fisher S."/>
            <person name="Foley C.D."/>
            <person name="Franke A."/>
            <person name="Friedrich D."/>
            <person name="Gadbois L."/>
            <person name="Gearin G."/>
            <person name="Gearin C.R."/>
            <person name="Giannoukos G."/>
            <person name="Goode T."/>
            <person name="Graham J."/>
            <person name="Grandbois E."/>
            <person name="Grewal S."/>
            <person name="Gyaltsen K."/>
            <person name="Hafez N."/>
            <person name="Hagos B."/>
            <person name="Hall J."/>
            <person name="Henson C."/>
            <person name="Hollinger A."/>
            <person name="Honan T."/>
            <person name="Huard M.D."/>
            <person name="Hughes L."/>
            <person name="Hurhula B."/>
            <person name="Husby M.E."/>
            <person name="Kamat A."/>
            <person name="Kanga B."/>
            <person name="Kashin S."/>
            <person name="Khazanovich D."/>
            <person name="Kisner P."/>
            <person name="Lance K."/>
            <person name="Lara M."/>
            <person name="Lee W."/>
            <person name="Lennon N."/>
            <person name="Letendre F."/>
            <person name="LeVine R."/>
            <person name="Lipovsky A."/>
            <person name="Liu X."/>
            <person name="Liu J."/>
            <person name="Liu S."/>
            <person name="Lokyitsang T."/>
            <person name="Lokyitsang Y."/>
            <person name="Lubonja R."/>
            <person name="Lui A."/>
            <person name="MacDonald P."/>
            <person name="Magnisalis V."/>
            <person name="Maru K."/>
            <person name="Matthews C."/>
            <person name="McCusker W."/>
            <person name="McDonough S."/>
            <person name="Mehta T."/>
            <person name="Meldrim J."/>
            <person name="Meneus L."/>
            <person name="Mihai O."/>
            <person name="Mihalev A."/>
            <person name="Mihova T."/>
            <person name="Mittelman R."/>
            <person name="Mlenga V."/>
            <person name="Montmayeur A."/>
            <person name="Mulrain L."/>
            <person name="Navidi A."/>
            <person name="Naylor J."/>
            <person name="Negash T."/>
            <person name="Nguyen T."/>
            <person name="Nguyen N."/>
            <person name="Nicol R."/>
            <person name="Norbu C."/>
            <person name="Norbu N."/>
            <person name="Novod N."/>
            <person name="O'Neill B."/>
            <person name="Osman S."/>
            <person name="Markiewicz E."/>
            <person name="Oyono O.L."/>
            <person name="Patti C."/>
            <person name="Phunkhang P."/>
            <person name="Pierre F."/>
            <person name="Priest M."/>
            <person name="Raghuraman S."/>
            <person name="Rege F."/>
            <person name="Reyes R."/>
            <person name="Rise C."/>
            <person name="Rogov P."/>
            <person name="Ross K."/>
            <person name="Ryan E."/>
            <person name="Settipalli S."/>
            <person name="Shea T."/>
            <person name="Sherpa N."/>
            <person name="Shi L."/>
            <person name="Shih D."/>
            <person name="Sparrow T."/>
            <person name="Spaulding J."/>
            <person name="Stalker J."/>
            <person name="Stange-Thomann N."/>
            <person name="Stavropoulos S."/>
            <person name="Stone C."/>
            <person name="Strader C."/>
            <person name="Tesfaye S."/>
            <person name="Thomson T."/>
            <person name="Thoulutsang Y."/>
            <person name="Thoulutsang D."/>
            <person name="Topham K."/>
            <person name="Topping I."/>
            <person name="Tsamla T."/>
            <person name="Vassiliev H."/>
            <person name="Vo A."/>
            <person name="Wangchuk T."/>
            <person name="Wangdi T."/>
            <person name="Weiand M."/>
            <person name="Wilkinson J."/>
            <person name="Wilson A."/>
            <person name="Yadav S."/>
            <person name="Young G."/>
            <person name="Yu Q."/>
            <person name="Zembek L."/>
            <person name="Zhong D."/>
            <person name="Zimmer A."/>
            <person name="Zwirko Z."/>
            <person name="Jaffe D.B."/>
            <person name="Alvarez P."/>
            <person name="Brockman W."/>
            <person name="Butler J."/>
            <person name="Chin C."/>
            <person name="Gnerre S."/>
            <person name="Grabherr M."/>
            <person name="Kleber M."/>
            <person name="Mauceli E."/>
            <person name="MacCallum I."/>
        </authorList>
    </citation>
    <scope>NUCLEOTIDE SEQUENCE [LARGE SCALE GENOMIC DNA]</scope>
    <source>
        <strain evidence="3">Tucson 15010-1051.87</strain>
    </source>
</reference>
<accession>A0A0Q9WPM3</accession>
<evidence type="ECO:0000313" key="2">
    <source>
        <dbReference type="EMBL" id="KRF82256.1"/>
    </source>
</evidence>
<evidence type="ECO:0000256" key="1">
    <source>
        <dbReference type="SAM" id="MobiDB-lite"/>
    </source>
</evidence>
<sequence>MLLGGSFFQGESKGGAVLPAIFSKPPDSRSTILRAQHRPLQRSKDRLGRRLETHSNRLARILQGARPIRRLRRRTLTQILHPNSVHPSPGRRGQKTNNW</sequence>
<feature type="compositionally biased region" description="Basic and acidic residues" evidence="1">
    <location>
        <begin position="42"/>
        <end position="51"/>
    </location>
</feature>
<keyword evidence="3" id="KW-1185">Reference proteome</keyword>
<dbReference type="AlphaFoldDB" id="A0A0Q9WPM3"/>
<evidence type="ECO:0000313" key="3">
    <source>
        <dbReference type="Proteomes" id="UP000008792"/>
    </source>
</evidence>
<dbReference type="InParanoid" id="A0A0Q9WPM3"/>
<dbReference type="Proteomes" id="UP000008792">
    <property type="component" value="Unassembled WGS sequence"/>
</dbReference>
<dbReference type="EMBL" id="CH940651">
    <property type="protein sequence ID" value="KRF82256.1"/>
    <property type="molecule type" value="Genomic_DNA"/>
</dbReference>
<protein>
    <submittedName>
        <fullName evidence="2">Uncharacterized protein</fullName>
    </submittedName>
</protein>
<gene>
    <name evidence="2" type="primary">Dvir\GJ26478</name>
    <name evidence="2" type="ORF">Dvir_GJ26478</name>
</gene>
<feature type="region of interest" description="Disordered" evidence="1">
    <location>
        <begin position="1"/>
        <end position="51"/>
    </location>
</feature>